<dbReference type="InterPro" id="IPR045720">
    <property type="entry name" value="DUF6074"/>
</dbReference>
<reference evidence="1 2" key="1">
    <citation type="submission" date="2020-01" db="EMBL/GenBank/DDBJ databases">
        <title>Rhizobium genotypes associated with high levels of biological nitrogen fixation by grain legumes in a temperate-maritime cropping system.</title>
        <authorList>
            <person name="Maluk M."/>
            <person name="Francesc Ferrando Molina F."/>
            <person name="Lopez Del Egido L."/>
            <person name="Lafos M."/>
            <person name="Langarica-Fuentes A."/>
            <person name="Gebre Yohannes G."/>
            <person name="Young M.W."/>
            <person name="Martin P."/>
            <person name="Gantlett R."/>
            <person name="Kenicer G."/>
            <person name="Hawes C."/>
            <person name="Begg G.S."/>
            <person name="Quilliam R.S."/>
            <person name="Squire G.R."/>
            <person name="Poole P.S."/>
            <person name="Young P.W."/>
            <person name="Iannetta P.M."/>
            <person name="James E.K."/>
        </authorList>
    </citation>
    <scope>NUCLEOTIDE SEQUENCE [LARGE SCALE GENOMIC DNA]</scope>
    <source>
        <strain evidence="1 2">JHI944</strain>
    </source>
</reference>
<name>A0A6P0DLE3_RHILE</name>
<protein>
    <submittedName>
        <fullName evidence="1">Uncharacterized protein</fullName>
    </submittedName>
</protein>
<dbReference type="Pfam" id="PF19551">
    <property type="entry name" value="DUF6074"/>
    <property type="match status" value="1"/>
</dbReference>
<evidence type="ECO:0000313" key="1">
    <source>
        <dbReference type="EMBL" id="NEK52066.1"/>
    </source>
</evidence>
<dbReference type="RefSeq" id="WP_032980771.1">
    <property type="nucleotide sequence ID" value="NZ_CP121635.1"/>
</dbReference>
<dbReference type="EMBL" id="WXXP01000009">
    <property type="protein sequence ID" value="NEK52066.1"/>
    <property type="molecule type" value="Genomic_DNA"/>
</dbReference>
<proteinExistence type="predicted"/>
<sequence length="99" mass="11246">MRDTSLPLFARQPPCKVLTFPLVNRIGKIRDVASKSLAKITDHHADVYRKQVTEALLRQFDRLGIPEDEQDEQLGAFWHAVQNEMMRQCGRVPGSGESV</sequence>
<accession>A0A6P0DLE3</accession>
<organism evidence="1 2">
    <name type="scientific">Rhizobium leguminosarum</name>
    <dbReference type="NCBI Taxonomy" id="384"/>
    <lineage>
        <taxon>Bacteria</taxon>
        <taxon>Pseudomonadati</taxon>
        <taxon>Pseudomonadota</taxon>
        <taxon>Alphaproteobacteria</taxon>
        <taxon>Hyphomicrobiales</taxon>
        <taxon>Rhizobiaceae</taxon>
        <taxon>Rhizobium/Agrobacterium group</taxon>
        <taxon>Rhizobium</taxon>
    </lineage>
</organism>
<dbReference type="Proteomes" id="UP000471409">
    <property type="component" value="Unassembled WGS sequence"/>
</dbReference>
<evidence type="ECO:0000313" key="2">
    <source>
        <dbReference type="Proteomes" id="UP000471409"/>
    </source>
</evidence>
<dbReference type="AlphaFoldDB" id="A0A6P0DLE3"/>
<comment type="caution">
    <text evidence="1">The sequence shown here is derived from an EMBL/GenBank/DDBJ whole genome shotgun (WGS) entry which is preliminary data.</text>
</comment>
<gene>
    <name evidence="1" type="ORF">GUK36_21805</name>
</gene>